<evidence type="ECO:0000313" key="5">
    <source>
        <dbReference type="EMBL" id="SCG54152.1"/>
    </source>
</evidence>
<keyword evidence="2" id="KW-0560">Oxidoreductase</keyword>
<dbReference type="EMBL" id="LT607754">
    <property type="protein sequence ID" value="SCG54152.1"/>
    <property type="molecule type" value="Genomic_DNA"/>
</dbReference>
<dbReference type="Pfam" id="PF00106">
    <property type="entry name" value="adh_short"/>
    <property type="match status" value="1"/>
</dbReference>
<evidence type="ECO:0000256" key="4">
    <source>
        <dbReference type="SAM" id="MobiDB-lite"/>
    </source>
</evidence>
<proteinExistence type="inferred from homology"/>
<dbReference type="SUPFAM" id="SSF51735">
    <property type="entry name" value="NAD(P)-binding Rossmann-fold domains"/>
    <property type="match status" value="1"/>
</dbReference>
<dbReference type="Gene3D" id="3.40.50.720">
    <property type="entry name" value="NAD(P)-binding Rossmann-like Domain"/>
    <property type="match status" value="1"/>
</dbReference>
<keyword evidence="6" id="KW-1185">Reference proteome</keyword>
<evidence type="ECO:0000256" key="3">
    <source>
        <dbReference type="RuleBase" id="RU000363"/>
    </source>
</evidence>
<dbReference type="PRINTS" id="PR00081">
    <property type="entry name" value="GDHRDH"/>
</dbReference>
<evidence type="ECO:0000256" key="2">
    <source>
        <dbReference type="ARBA" id="ARBA00023002"/>
    </source>
</evidence>
<dbReference type="PANTHER" id="PTHR42901">
    <property type="entry name" value="ALCOHOL DEHYDROGENASE"/>
    <property type="match status" value="1"/>
</dbReference>
<dbReference type="GO" id="GO:0016616">
    <property type="term" value="F:oxidoreductase activity, acting on the CH-OH group of donors, NAD or NADP as acceptor"/>
    <property type="evidence" value="ECO:0007669"/>
    <property type="project" value="UniProtKB-ARBA"/>
</dbReference>
<evidence type="ECO:0000256" key="1">
    <source>
        <dbReference type="ARBA" id="ARBA00006484"/>
    </source>
</evidence>
<dbReference type="AlphaFoldDB" id="A0A1C5I6T0"/>
<sequence length="289" mass="29299">MSSSPSGFGDAWRRGPGVTDLITAGSPGRGQNDRMTSVAIVTGASSGIGAATARRLAAEGFHVLAAARRTDRLADLVAEIEKAGGSASAVACDVTSDESVAGLATAAAAAPGPVTLLVNNAGGARGLDPVEAGSVGDWQWMYDVNVLGTLRVTQALLPALVASGAGTIVIVSSTAGFTVYEGGGGYAAAKHAQTAIAGTLRLELSGRPVRVIEIDPGMVKTDEFGLVRFGGDADKAAAVYAGVAEPLVAEDVADCIAWCATRPHHVNVDRLVVRPLAQAAQHKVHRVDL</sequence>
<dbReference type="PRINTS" id="PR00080">
    <property type="entry name" value="SDRFAMILY"/>
</dbReference>
<feature type="region of interest" description="Disordered" evidence="4">
    <location>
        <begin position="1"/>
        <end position="33"/>
    </location>
</feature>
<accession>A0A1C5I6T0</accession>
<dbReference type="InterPro" id="IPR002347">
    <property type="entry name" value="SDR_fam"/>
</dbReference>
<evidence type="ECO:0000313" key="6">
    <source>
        <dbReference type="Proteomes" id="UP000198221"/>
    </source>
</evidence>
<reference evidence="6" key="1">
    <citation type="submission" date="2016-06" db="EMBL/GenBank/DDBJ databases">
        <authorList>
            <person name="Varghese N."/>
            <person name="Submissions Spin"/>
        </authorList>
    </citation>
    <scope>NUCLEOTIDE SEQUENCE [LARGE SCALE GENOMIC DNA]</scope>
    <source>
        <strain evidence="6">DSM 43819</strain>
    </source>
</reference>
<dbReference type="FunFam" id="3.40.50.720:FF:000047">
    <property type="entry name" value="NADP-dependent L-serine/L-allo-threonine dehydrogenase"/>
    <property type="match status" value="1"/>
</dbReference>
<comment type="similarity">
    <text evidence="1 3">Belongs to the short-chain dehydrogenases/reductases (SDR) family.</text>
</comment>
<gene>
    <name evidence="5" type="ORF">GA0070613_2377</name>
</gene>
<dbReference type="PANTHER" id="PTHR42901:SF1">
    <property type="entry name" value="ALCOHOL DEHYDROGENASE"/>
    <property type="match status" value="1"/>
</dbReference>
<dbReference type="Proteomes" id="UP000198221">
    <property type="component" value="Chromosome I"/>
</dbReference>
<protein>
    <submittedName>
        <fullName evidence="5">NADP-dependent 3-hydroxy acid dehydrogenase YdfG</fullName>
    </submittedName>
</protein>
<name>A0A1C5I6T0_9ACTN</name>
<organism evidence="5 6">
    <name type="scientific">Micromonospora inositola</name>
    <dbReference type="NCBI Taxonomy" id="47865"/>
    <lineage>
        <taxon>Bacteria</taxon>
        <taxon>Bacillati</taxon>
        <taxon>Actinomycetota</taxon>
        <taxon>Actinomycetes</taxon>
        <taxon>Micromonosporales</taxon>
        <taxon>Micromonosporaceae</taxon>
        <taxon>Micromonospora</taxon>
    </lineage>
</organism>
<dbReference type="InterPro" id="IPR036291">
    <property type="entry name" value="NAD(P)-bd_dom_sf"/>
</dbReference>